<evidence type="ECO:0000313" key="1">
    <source>
        <dbReference type="EMBL" id="UYV66760.1"/>
    </source>
</evidence>
<accession>A0ABY6KD83</accession>
<dbReference type="Proteomes" id="UP001235939">
    <property type="component" value="Chromosome 04"/>
</dbReference>
<protein>
    <submittedName>
        <fullName evidence="1">Uncharacterized protein</fullName>
    </submittedName>
</protein>
<sequence length="67" mass="7865">MQFMSQKLKEFVKICGIQLKHTTSYLILECYYGKDSVRTFTTASTCHRSCKLILVYRFFCVVILTKT</sequence>
<name>A0ABY6KD83_9ARAC</name>
<dbReference type="EMBL" id="CP092866">
    <property type="protein sequence ID" value="UYV66760.1"/>
    <property type="molecule type" value="Genomic_DNA"/>
</dbReference>
<proteinExistence type="predicted"/>
<keyword evidence="2" id="KW-1185">Reference proteome</keyword>
<gene>
    <name evidence="1" type="ORF">LAZ67_4002784</name>
</gene>
<organism evidence="1 2">
    <name type="scientific">Cordylochernes scorpioides</name>
    <dbReference type="NCBI Taxonomy" id="51811"/>
    <lineage>
        <taxon>Eukaryota</taxon>
        <taxon>Metazoa</taxon>
        <taxon>Ecdysozoa</taxon>
        <taxon>Arthropoda</taxon>
        <taxon>Chelicerata</taxon>
        <taxon>Arachnida</taxon>
        <taxon>Pseudoscorpiones</taxon>
        <taxon>Cheliferoidea</taxon>
        <taxon>Chernetidae</taxon>
        <taxon>Cordylochernes</taxon>
    </lineage>
</organism>
<evidence type="ECO:0000313" key="2">
    <source>
        <dbReference type="Proteomes" id="UP001235939"/>
    </source>
</evidence>
<reference evidence="1 2" key="1">
    <citation type="submission" date="2022-01" db="EMBL/GenBank/DDBJ databases">
        <title>A chromosomal length assembly of Cordylochernes scorpioides.</title>
        <authorList>
            <person name="Zeh D."/>
            <person name="Zeh J."/>
        </authorList>
    </citation>
    <scope>NUCLEOTIDE SEQUENCE [LARGE SCALE GENOMIC DNA]</scope>
    <source>
        <strain evidence="1">IN4F17</strain>
        <tissue evidence="1">Whole Body</tissue>
    </source>
</reference>